<name>A0A8D8CMF4_CULPI</name>
<dbReference type="EMBL" id="HBUE01132507">
    <property type="protein sequence ID" value="CAG6497109.1"/>
    <property type="molecule type" value="Transcribed_RNA"/>
</dbReference>
<organism evidence="1">
    <name type="scientific">Culex pipiens</name>
    <name type="common">House mosquito</name>
    <dbReference type="NCBI Taxonomy" id="7175"/>
    <lineage>
        <taxon>Eukaryota</taxon>
        <taxon>Metazoa</taxon>
        <taxon>Ecdysozoa</taxon>
        <taxon>Arthropoda</taxon>
        <taxon>Hexapoda</taxon>
        <taxon>Insecta</taxon>
        <taxon>Pterygota</taxon>
        <taxon>Neoptera</taxon>
        <taxon>Endopterygota</taxon>
        <taxon>Diptera</taxon>
        <taxon>Nematocera</taxon>
        <taxon>Culicoidea</taxon>
        <taxon>Culicidae</taxon>
        <taxon>Culicinae</taxon>
        <taxon>Culicini</taxon>
        <taxon>Culex</taxon>
        <taxon>Culex</taxon>
    </lineage>
</organism>
<evidence type="ECO:0000313" key="1">
    <source>
        <dbReference type="EMBL" id="CAG6497109.1"/>
    </source>
</evidence>
<protein>
    <submittedName>
        <fullName evidence="1">(northern house mosquito) hypothetical protein</fullName>
    </submittedName>
</protein>
<dbReference type="EMBL" id="HBUE01282815">
    <property type="protein sequence ID" value="CAG6569946.1"/>
    <property type="molecule type" value="Transcribed_RNA"/>
</dbReference>
<dbReference type="EMBL" id="HBUE01132510">
    <property type="protein sequence ID" value="CAG6497115.1"/>
    <property type="molecule type" value="Transcribed_RNA"/>
</dbReference>
<reference evidence="1" key="1">
    <citation type="submission" date="2021-05" db="EMBL/GenBank/DDBJ databases">
        <authorList>
            <person name="Alioto T."/>
            <person name="Alioto T."/>
            <person name="Gomez Garrido J."/>
        </authorList>
    </citation>
    <scope>NUCLEOTIDE SEQUENCE</scope>
</reference>
<proteinExistence type="predicted"/>
<accession>A0A8D8CMF4</accession>
<sequence>MAPVIASGLEVSHHLLIVGRINAQRWQRFSGRCRSRRSVKRHPLNDMRGSWKGVFGRECGHFEAVLFCDAKELSNRLFHCRGTILGRNLGQDERIHVDRYICDAAVGVQLNG</sequence>
<dbReference type="AlphaFoldDB" id="A0A8D8CMF4"/>
<dbReference type="EMBL" id="HBUE01177292">
    <property type="protein sequence ID" value="CAG6518413.1"/>
    <property type="molecule type" value="Transcribed_RNA"/>
</dbReference>